<dbReference type="PROSITE" id="PS51671">
    <property type="entry name" value="ACT"/>
    <property type="match status" value="1"/>
</dbReference>
<gene>
    <name evidence="10" type="primary">pheA</name>
    <name evidence="13" type="ORF">A2438_08630</name>
</gene>
<dbReference type="PIRSF" id="PIRSF001500">
    <property type="entry name" value="Chor_mut_pdt_Ppr"/>
    <property type="match status" value="1"/>
</dbReference>
<keyword evidence="4 10" id="KW-0028">Amino-acid biosynthesis</keyword>
<feature type="site" description="Essential for prephenate dehydratase activity" evidence="9">
    <location>
        <position position="187"/>
    </location>
</feature>
<evidence type="ECO:0000256" key="9">
    <source>
        <dbReference type="PIRSR" id="PIRSR001500-2"/>
    </source>
</evidence>
<organism evidence="13 14">
    <name type="scientific">candidate division WOR-1 bacterium RIFOXYC2_FULL_46_14</name>
    <dbReference type="NCBI Taxonomy" id="1802587"/>
    <lineage>
        <taxon>Bacteria</taxon>
        <taxon>Bacillati</taxon>
        <taxon>Saganbacteria</taxon>
    </lineage>
</organism>
<evidence type="ECO:0000256" key="1">
    <source>
        <dbReference type="ARBA" id="ARBA00004741"/>
    </source>
</evidence>
<dbReference type="SUPFAM" id="SSF53850">
    <property type="entry name" value="Periplasmic binding protein-like II"/>
    <property type="match status" value="1"/>
</dbReference>
<dbReference type="GO" id="GO:0004664">
    <property type="term" value="F:prephenate dehydratase activity"/>
    <property type="evidence" value="ECO:0007669"/>
    <property type="project" value="UniProtKB-UniRule"/>
</dbReference>
<dbReference type="GO" id="GO:0009094">
    <property type="term" value="P:L-phenylalanine biosynthetic process"/>
    <property type="evidence" value="ECO:0007669"/>
    <property type="project" value="UniProtKB-UniPathway"/>
</dbReference>
<evidence type="ECO:0000256" key="6">
    <source>
        <dbReference type="ARBA" id="ARBA00023222"/>
    </source>
</evidence>
<dbReference type="PANTHER" id="PTHR21022">
    <property type="entry name" value="PREPHENATE DEHYDRATASE P PROTEIN"/>
    <property type="match status" value="1"/>
</dbReference>
<keyword evidence="6 10" id="KW-0584">Phenylalanine biosynthesis</keyword>
<dbReference type="InterPro" id="IPR018528">
    <property type="entry name" value="Preph_deHydtase_CS"/>
</dbReference>
<accession>A0A1F4U3P8</accession>
<feature type="domain" description="Prephenate dehydratase" evidence="11">
    <location>
        <begin position="2"/>
        <end position="194"/>
    </location>
</feature>
<comment type="caution">
    <text evidence="13">The sequence shown here is derived from an EMBL/GenBank/DDBJ whole genome shotgun (WGS) entry which is preliminary data.</text>
</comment>
<dbReference type="UniPathway" id="UPA00121">
    <property type="reaction ID" value="UER00345"/>
</dbReference>
<dbReference type="InterPro" id="IPR002912">
    <property type="entry name" value="ACT_dom"/>
</dbReference>
<dbReference type="Gene3D" id="3.40.190.10">
    <property type="entry name" value="Periplasmic binding protein-like II"/>
    <property type="match status" value="2"/>
</dbReference>
<dbReference type="SUPFAM" id="SSF55021">
    <property type="entry name" value="ACT-like"/>
    <property type="match status" value="1"/>
</dbReference>
<dbReference type="EMBL" id="MEUJ01000008">
    <property type="protein sequence ID" value="OGC39605.1"/>
    <property type="molecule type" value="Genomic_DNA"/>
</dbReference>
<dbReference type="Gene3D" id="3.30.70.260">
    <property type="match status" value="1"/>
</dbReference>
<dbReference type="InterPro" id="IPR045865">
    <property type="entry name" value="ACT-like_dom_sf"/>
</dbReference>
<comment type="pathway">
    <text evidence="1 10">Amino-acid biosynthesis; L-phenylalanine biosynthesis; phenylpyruvate from prephenate: step 1/1.</text>
</comment>
<dbReference type="Pfam" id="PF00800">
    <property type="entry name" value="PDT"/>
    <property type="match status" value="1"/>
</dbReference>
<proteinExistence type="predicted"/>
<evidence type="ECO:0000256" key="10">
    <source>
        <dbReference type="RuleBase" id="RU361254"/>
    </source>
</evidence>
<sequence length="289" mass="31991">MKVGYLGPEGTFSEAAAKLYLNKIEGRVELVPFTTFHSLLLAVNNGKIGEGVCPIENSIEGTIGVVPDMLAKDVNLKIKQEIVTPVFHYLIAQKGVRLSEVTDIISHPQPIEQCRDFLKKRFSHVKLHLSYSTADAAKQVATLLGEKIIAHGKVKGRVFAAIGPLALAKLYGLKVLAQKINAAENRTRFVVLAKADHKKTGNDKTSIVFSIKRDIPGGLYDVLSEFADRNINLTKIESRPSKKALGDYYFFIDMEGHREEPPVAHALKNIKRKAGFFKNLGSYPAARRR</sequence>
<evidence type="ECO:0000256" key="7">
    <source>
        <dbReference type="ARBA" id="ARBA00023239"/>
    </source>
</evidence>
<dbReference type="PROSITE" id="PS00858">
    <property type="entry name" value="PREPHENATE_DEHYDR_2"/>
    <property type="match status" value="1"/>
</dbReference>
<evidence type="ECO:0000259" key="12">
    <source>
        <dbReference type="PROSITE" id="PS51671"/>
    </source>
</evidence>
<dbReference type="Proteomes" id="UP000179242">
    <property type="component" value="Unassembled WGS sequence"/>
</dbReference>
<name>A0A1F4U3P8_UNCSA</name>
<feature type="domain" description="ACT" evidence="12">
    <location>
        <begin position="207"/>
        <end position="284"/>
    </location>
</feature>
<comment type="catalytic activity">
    <reaction evidence="8 10">
        <text>prephenate + H(+) = 3-phenylpyruvate + CO2 + H2O</text>
        <dbReference type="Rhea" id="RHEA:21648"/>
        <dbReference type="ChEBI" id="CHEBI:15377"/>
        <dbReference type="ChEBI" id="CHEBI:15378"/>
        <dbReference type="ChEBI" id="CHEBI:16526"/>
        <dbReference type="ChEBI" id="CHEBI:18005"/>
        <dbReference type="ChEBI" id="CHEBI:29934"/>
        <dbReference type="EC" id="4.2.1.51"/>
    </reaction>
</comment>
<dbReference type="InterPro" id="IPR001086">
    <property type="entry name" value="Preph_deHydtase"/>
</dbReference>
<evidence type="ECO:0000256" key="4">
    <source>
        <dbReference type="ARBA" id="ARBA00022605"/>
    </source>
</evidence>
<reference evidence="13 14" key="1">
    <citation type="journal article" date="2016" name="Nat. Commun.">
        <title>Thousands of microbial genomes shed light on interconnected biogeochemical processes in an aquifer system.</title>
        <authorList>
            <person name="Anantharaman K."/>
            <person name="Brown C.T."/>
            <person name="Hug L.A."/>
            <person name="Sharon I."/>
            <person name="Castelle C.J."/>
            <person name="Probst A.J."/>
            <person name="Thomas B.C."/>
            <person name="Singh A."/>
            <person name="Wilkins M.J."/>
            <person name="Karaoz U."/>
            <person name="Brodie E.L."/>
            <person name="Williams K.H."/>
            <person name="Hubbard S.S."/>
            <person name="Banfield J.F."/>
        </authorList>
    </citation>
    <scope>NUCLEOTIDE SEQUENCE [LARGE SCALE GENOMIC DNA]</scope>
</reference>
<evidence type="ECO:0000256" key="5">
    <source>
        <dbReference type="ARBA" id="ARBA00023141"/>
    </source>
</evidence>
<dbReference type="NCBIfam" id="NF008865">
    <property type="entry name" value="PRK11898.1"/>
    <property type="match status" value="1"/>
</dbReference>
<dbReference type="CDD" id="cd04905">
    <property type="entry name" value="ACT_CM-PDT"/>
    <property type="match status" value="1"/>
</dbReference>
<evidence type="ECO:0000313" key="14">
    <source>
        <dbReference type="Proteomes" id="UP000179242"/>
    </source>
</evidence>
<dbReference type="AlphaFoldDB" id="A0A1F4U3P8"/>
<dbReference type="PANTHER" id="PTHR21022:SF19">
    <property type="entry name" value="PREPHENATE DEHYDRATASE-RELATED"/>
    <property type="match status" value="1"/>
</dbReference>
<dbReference type="CDD" id="cd13633">
    <property type="entry name" value="PBP2_Sa-PDT_like"/>
    <property type="match status" value="1"/>
</dbReference>
<evidence type="ECO:0000256" key="8">
    <source>
        <dbReference type="ARBA" id="ARBA00047848"/>
    </source>
</evidence>
<dbReference type="EC" id="4.2.1.51" evidence="2 10"/>
<dbReference type="FunFam" id="3.30.70.260:FF:000012">
    <property type="entry name" value="Prephenate dehydratase"/>
    <property type="match status" value="1"/>
</dbReference>
<evidence type="ECO:0000259" key="11">
    <source>
        <dbReference type="PROSITE" id="PS51171"/>
    </source>
</evidence>
<dbReference type="Pfam" id="PF01842">
    <property type="entry name" value="ACT"/>
    <property type="match status" value="1"/>
</dbReference>
<protein>
    <recommendedName>
        <fullName evidence="3 10">Prephenate dehydratase</fullName>
        <shortName evidence="10">PDT</shortName>
        <ecNumber evidence="2 10">4.2.1.51</ecNumber>
    </recommendedName>
</protein>
<dbReference type="PROSITE" id="PS51171">
    <property type="entry name" value="PREPHENATE_DEHYDR_3"/>
    <property type="match status" value="1"/>
</dbReference>
<dbReference type="GO" id="GO:0005737">
    <property type="term" value="C:cytoplasm"/>
    <property type="evidence" value="ECO:0007669"/>
    <property type="project" value="TreeGrafter"/>
</dbReference>
<dbReference type="InterPro" id="IPR008242">
    <property type="entry name" value="Chor_mutase/pphenate_deHydtase"/>
</dbReference>
<keyword evidence="7 10" id="KW-0456">Lyase</keyword>
<evidence type="ECO:0000256" key="3">
    <source>
        <dbReference type="ARBA" id="ARBA00021872"/>
    </source>
</evidence>
<evidence type="ECO:0000313" key="13">
    <source>
        <dbReference type="EMBL" id="OGC39605.1"/>
    </source>
</evidence>
<evidence type="ECO:0000256" key="2">
    <source>
        <dbReference type="ARBA" id="ARBA00013147"/>
    </source>
</evidence>
<keyword evidence="5 10" id="KW-0057">Aromatic amino acid biosynthesis</keyword>